<dbReference type="Pfam" id="PF00034">
    <property type="entry name" value="Cytochrom_C"/>
    <property type="match status" value="2"/>
</dbReference>
<comment type="subcellular location">
    <subcellularLocation>
        <location evidence="1">Cell membrane</location>
    </subcellularLocation>
</comment>
<reference evidence="13 14" key="1">
    <citation type="submission" date="2024-03" db="EMBL/GenBank/DDBJ databases">
        <title>Complete Genome Sequence and Annotation of Ignatzschineria larvae DSM 13226.</title>
        <authorList>
            <person name="Cantrell E."/>
            <person name="Burcham Z.M."/>
        </authorList>
    </citation>
    <scope>NUCLEOTIDE SEQUENCE [LARGE SCALE GENOMIC DNA]</scope>
    <source>
        <strain evidence="13 14">DSM 13226</strain>
    </source>
</reference>
<dbReference type="Proteomes" id="UP001449178">
    <property type="component" value="Chromosome"/>
</dbReference>
<evidence type="ECO:0000313" key="13">
    <source>
        <dbReference type="EMBL" id="WZW87393.1"/>
    </source>
</evidence>
<keyword evidence="4 9" id="KW-0479">Metal-binding</keyword>
<evidence type="ECO:0000256" key="6">
    <source>
        <dbReference type="ARBA" id="ARBA00022737"/>
    </source>
</evidence>
<feature type="signal peptide" evidence="11">
    <location>
        <begin position="1"/>
        <end position="28"/>
    </location>
</feature>
<evidence type="ECO:0000313" key="14">
    <source>
        <dbReference type="Proteomes" id="UP001449178"/>
    </source>
</evidence>
<feature type="transmembrane region" description="Helical" evidence="10">
    <location>
        <begin position="456"/>
        <end position="476"/>
    </location>
</feature>
<dbReference type="PANTHER" id="PTHR35008">
    <property type="entry name" value="BLL4482 PROTEIN-RELATED"/>
    <property type="match status" value="1"/>
</dbReference>
<keyword evidence="2" id="KW-1003">Cell membrane</keyword>
<keyword evidence="6" id="KW-0677">Repeat</keyword>
<keyword evidence="7 9" id="KW-0408">Iron</keyword>
<keyword evidence="5 11" id="KW-0732">Signal</keyword>
<sequence length="484" mass="52667">MKISKLTQLITGTALIGLSTLSLSFAQANNGLDSALIKKGEQISIAGDCVACHTTSPDKPYAGGLVFAMPMGEIISTNITPSKEFGIGNWSLEEFANAVRKGVRPDGSHLYPAMPYTAFATVTDEDIKALYTYFMQQVEPIEEAPTQVTKLKFPFNLPGAMTVWNSLFANNKPFAPDPNLSEIENRGKYLVDGLMHCSTCHTPRNQMLAEDYSQYLSGGDAGGWHAPNITSDKISGIGSWSFDELFTYLKTGKAEGKSSAAGPMAEAIDKSFSLMTDSDLEAVVAYLQKTPAISNKAQQAPAYSFKGEKVIWTDYENYPSTDNQSEANRDHSTLDGAILYNQACSSCHGINGEGSLDHHTPALTHNSTVGRSDRTNLVMKIMQGVMREDGKTHEVTTLMPAFAEEYTEIYSWLNNAQIASVANYVTEKFGDGKATLSENDVVVIAQGGESPFLIRYASLLAIAGFIVAALVILYILKLIFFRKK</sequence>
<dbReference type="InterPro" id="IPR014353">
    <property type="entry name" value="Membr-bd_ADH_cyt_c"/>
</dbReference>
<evidence type="ECO:0000256" key="9">
    <source>
        <dbReference type="PROSITE-ProRule" id="PRU00433"/>
    </source>
</evidence>
<accession>A0ABZ3C062</accession>
<keyword evidence="10" id="KW-0812">Transmembrane</keyword>
<keyword evidence="3 9" id="KW-0349">Heme</keyword>
<feature type="domain" description="Cytochrome c" evidence="12">
    <location>
        <begin position="331"/>
        <end position="429"/>
    </location>
</feature>
<dbReference type="InterPro" id="IPR036909">
    <property type="entry name" value="Cyt_c-like_dom_sf"/>
</dbReference>
<evidence type="ECO:0000259" key="12">
    <source>
        <dbReference type="PROSITE" id="PS51007"/>
    </source>
</evidence>
<evidence type="ECO:0000256" key="1">
    <source>
        <dbReference type="ARBA" id="ARBA00004236"/>
    </source>
</evidence>
<evidence type="ECO:0000256" key="2">
    <source>
        <dbReference type="ARBA" id="ARBA00022475"/>
    </source>
</evidence>
<evidence type="ECO:0000256" key="8">
    <source>
        <dbReference type="ARBA" id="ARBA00023136"/>
    </source>
</evidence>
<dbReference type="InterPro" id="IPR009056">
    <property type="entry name" value="Cyt_c-like_dom"/>
</dbReference>
<organism evidence="13 14">
    <name type="scientific">Ignatzschineria larvae DSM 13226</name>
    <dbReference type="NCBI Taxonomy" id="1111732"/>
    <lineage>
        <taxon>Bacteria</taxon>
        <taxon>Pseudomonadati</taxon>
        <taxon>Pseudomonadota</taxon>
        <taxon>Gammaproteobacteria</taxon>
        <taxon>Cardiobacteriales</taxon>
        <taxon>Ignatzschineriaceae</taxon>
        <taxon>Ignatzschineria</taxon>
    </lineage>
</organism>
<keyword evidence="10" id="KW-1133">Transmembrane helix</keyword>
<evidence type="ECO:0000256" key="5">
    <source>
        <dbReference type="ARBA" id="ARBA00022729"/>
    </source>
</evidence>
<evidence type="ECO:0000256" key="11">
    <source>
        <dbReference type="SAM" id="SignalP"/>
    </source>
</evidence>
<evidence type="ECO:0000256" key="7">
    <source>
        <dbReference type="ARBA" id="ARBA00023004"/>
    </source>
</evidence>
<dbReference type="Gene3D" id="1.10.760.10">
    <property type="entry name" value="Cytochrome c-like domain"/>
    <property type="match status" value="3"/>
</dbReference>
<protein>
    <submittedName>
        <fullName evidence="13">Cytochrome c</fullName>
    </submittedName>
</protein>
<keyword evidence="8 10" id="KW-0472">Membrane</keyword>
<dbReference type="PROSITE" id="PS51007">
    <property type="entry name" value="CYTC"/>
    <property type="match status" value="3"/>
</dbReference>
<dbReference type="PANTHER" id="PTHR35008:SF8">
    <property type="entry name" value="ALCOHOL DEHYDROGENASE CYTOCHROME C SUBUNIT"/>
    <property type="match status" value="1"/>
</dbReference>
<dbReference type="SUPFAM" id="SSF46626">
    <property type="entry name" value="Cytochrome c"/>
    <property type="match status" value="3"/>
</dbReference>
<evidence type="ECO:0000256" key="3">
    <source>
        <dbReference type="ARBA" id="ARBA00022617"/>
    </source>
</evidence>
<feature type="domain" description="Cytochrome c" evidence="12">
    <location>
        <begin position="35"/>
        <end position="138"/>
    </location>
</feature>
<dbReference type="EMBL" id="CP150637">
    <property type="protein sequence ID" value="WZW87393.1"/>
    <property type="molecule type" value="Genomic_DNA"/>
</dbReference>
<evidence type="ECO:0000256" key="4">
    <source>
        <dbReference type="ARBA" id="ARBA00022723"/>
    </source>
</evidence>
<feature type="chain" id="PRO_5047432401" evidence="11">
    <location>
        <begin position="29"/>
        <end position="484"/>
    </location>
</feature>
<feature type="domain" description="Cytochrome c" evidence="12">
    <location>
        <begin position="182"/>
        <end position="291"/>
    </location>
</feature>
<dbReference type="RefSeq" id="WP_026878172.1">
    <property type="nucleotide sequence ID" value="NZ_AZOD01000002.1"/>
</dbReference>
<name>A0ABZ3C062_9GAMM</name>
<keyword evidence="14" id="KW-1185">Reference proteome</keyword>
<dbReference type="PIRSF" id="PIRSF000018">
    <property type="entry name" value="Mb_ADH_cyt_c"/>
    <property type="match status" value="1"/>
</dbReference>
<proteinExistence type="predicted"/>
<dbReference type="InterPro" id="IPR051459">
    <property type="entry name" value="Cytochrome_c-type_DH"/>
</dbReference>
<gene>
    <name evidence="13" type="ORF">WMO13_08475</name>
</gene>
<evidence type="ECO:0000256" key="10">
    <source>
        <dbReference type="SAM" id="Phobius"/>
    </source>
</evidence>